<reference evidence="3 4" key="1">
    <citation type="submission" date="2019-07" db="EMBL/GenBank/DDBJ databases">
        <title>Whole genome shotgun sequence of Cellulomonas soli NBRC 109434.</title>
        <authorList>
            <person name="Hosoyama A."/>
            <person name="Uohara A."/>
            <person name="Ohji S."/>
            <person name="Ichikawa N."/>
        </authorList>
    </citation>
    <scope>NUCLEOTIDE SEQUENCE [LARGE SCALE GENOMIC DNA]</scope>
    <source>
        <strain evidence="3 4">NBRC 109434</strain>
    </source>
</reference>
<evidence type="ECO:0000256" key="1">
    <source>
        <dbReference type="SAM" id="SignalP"/>
    </source>
</evidence>
<evidence type="ECO:0000313" key="3">
    <source>
        <dbReference type="EMBL" id="GEP71040.1"/>
    </source>
</evidence>
<dbReference type="InterPro" id="IPR056303">
    <property type="entry name" value="AMIN-like"/>
</dbReference>
<feature type="chain" id="PRO_5021835630" description="AMIN-like domain-containing protein" evidence="1">
    <location>
        <begin position="21"/>
        <end position="187"/>
    </location>
</feature>
<dbReference type="AlphaFoldDB" id="A0A512PIK6"/>
<accession>A0A512PIK6</accession>
<dbReference type="Pfam" id="PF24837">
    <property type="entry name" value="AMIN-like"/>
    <property type="match status" value="1"/>
</dbReference>
<dbReference type="RefSeq" id="WP_146954802.1">
    <property type="nucleotide sequence ID" value="NZ_BAABBJ010000011.1"/>
</dbReference>
<feature type="signal peptide" evidence="1">
    <location>
        <begin position="1"/>
        <end position="20"/>
    </location>
</feature>
<keyword evidence="1" id="KW-0732">Signal</keyword>
<dbReference type="Proteomes" id="UP000321798">
    <property type="component" value="Unassembled WGS sequence"/>
</dbReference>
<keyword evidence="4" id="KW-1185">Reference proteome</keyword>
<organism evidence="3 4">
    <name type="scientific">Cellulomonas soli</name>
    <dbReference type="NCBI Taxonomy" id="931535"/>
    <lineage>
        <taxon>Bacteria</taxon>
        <taxon>Bacillati</taxon>
        <taxon>Actinomycetota</taxon>
        <taxon>Actinomycetes</taxon>
        <taxon>Micrococcales</taxon>
        <taxon>Cellulomonadaceae</taxon>
        <taxon>Cellulomonas</taxon>
    </lineage>
</organism>
<evidence type="ECO:0000259" key="2">
    <source>
        <dbReference type="Pfam" id="PF24837"/>
    </source>
</evidence>
<protein>
    <recommendedName>
        <fullName evidence="2">AMIN-like domain-containing protein</fullName>
    </recommendedName>
</protein>
<dbReference type="OrthoDB" id="3393679at2"/>
<gene>
    <name evidence="3" type="ORF">CSO01_37550</name>
</gene>
<comment type="caution">
    <text evidence="3">The sequence shown here is derived from an EMBL/GenBank/DDBJ whole genome shotgun (WGS) entry which is preliminary data.</text>
</comment>
<proteinExistence type="predicted"/>
<feature type="domain" description="AMIN-like" evidence="2">
    <location>
        <begin position="50"/>
        <end position="185"/>
    </location>
</feature>
<name>A0A512PIK6_9CELL</name>
<evidence type="ECO:0000313" key="4">
    <source>
        <dbReference type="Proteomes" id="UP000321798"/>
    </source>
</evidence>
<dbReference type="EMBL" id="BKAL01000021">
    <property type="protein sequence ID" value="GEP71040.1"/>
    <property type="molecule type" value="Genomic_DNA"/>
</dbReference>
<sequence length="187" mass="20051">MKRFFTILCTLLLAATGALAATPAEARNPYCGIRWGSLEKTAEGTANGSLLGVRAGRHSCYDRLVIDVAGDVSGYTVAYYGSEEMGIFDGSSSAGPPLRGGELLAIRVELATTDAAGNPTYDPRWHYTDELVDVSKFRTFRQVAGGSGYQGYVIMGIGVRARLPFRVLTLDGPGDGSRLVIDVAHRW</sequence>